<evidence type="ECO:0000313" key="4">
    <source>
        <dbReference type="Proteomes" id="UP000248311"/>
    </source>
</evidence>
<dbReference type="AlphaFoldDB" id="A0A318STN3"/>
<keyword evidence="1" id="KW-0472">Membrane</keyword>
<dbReference type="InterPro" id="IPR006976">
    <property type="entry name" value="VanZ-like"/>
</dbReference>
<evidence type="ECO:0000313" key="3">
    <source>
        <dbReference type="EMBL" id="PYE82220.1"/>
    </source>
</evidence>
<feature type="transmembrane region" description="Helical" evidence="1">
    <location>
        <begin position="6"/>
        <end position="28"/>
    </location>
</feature>
<evidence type="ECO:0000259" key="2">
    <source>
        <dbReference type="Pfam" id="PF04892"/>
    </source>
</evidence>
<keyword evidence="1" id="KW-1133">Transmembrane helix</keyword>
<reference evidence="3 4" key="1">
    <citation type="submission" date="2018-06" db="EMBL/GenBank/DDBJ databases">
        <title>Genomic Encyclopedia of Type Strains, Phase III (KMG-III): the genomes of soil and plant-associated and newly described type strains.</title>
        <authorList>
            <person name="Whitman W."/>
        </authorList>
    </citation>
    <scope>NUCLEOTIDE SEQUENCE [LARGE SCALE GENOMIC DNA]</scope>
    <source>
        <strain evidence="3 4">CECT 9025</strain>
    </source>
</reference>
<sequence length="188" mass="19679">MSLPELLAFAAACLLYALVAAAAVLALWAALRGARAALRAAPAVLSTAFFLALTHYPFPAPGQLDCSQGGMPPRLVPLVRLGQEIAALWRAGAPPAAWLGDLDVFPALMNLLLCALIGLALAPLIARARGAALFGLGLTLAVEISQLTGVFGLYDCAYRQFDVDDIILNLLGVVLGHAAGRAWLRRRG</sequence>
<proteinExistence type="predicted"/>
<organism evidence="3 4">
    <name type="scientific">Pseudoroseicyclus aestuarii</name>
    <dbReference type="NCBI Taxonomy" id="1795041"/>
    <lineage>
        <taxon>Bacteria</taxon>
        <taxon>Pseudomonadati</taxon>
        <taxon>Pseudomonadota</taxon>
        <taxon>Alphaproteobacteria</taxon>
        <taxon>Rhodobacterales</taxon>
        <taxon>Paracoccaceae</taxon>
        <taxon>Pseudoroseicyclus</taxon>
    </lineage>
</organism>
<dbReference type="Pfam" id="PF04892">
    <property type="entry name" value="VanZ"/>
    <property type="match status" value="1"/>
</dbReference>
<dbReference type="EMBL" id="QJTE01000005">
    <property type="protein sequence ID" value="PYE82220.1"/>
    <property type="molecule type" value="Genomic_DNA"/>
</dbReference>
<keyword evidence="4" id="KW-1185">Reference proteome</keyword>
<feature type="transmembrane region" description="Helical" evidence="1">
    <location>
        <begin position="133"/>
        <end position="154"/>
    </location>
</feature>
<feature type="transmembrane region" description="Helical" evidence="1">
    <location>
        <begin position="104"/>
        <end position="126"/>
    </location>
</feature>
<feature type="domain" description="VanZ-like" evidence="2">
    <location>
        <begin position="46"/>
        <end position="179"/>
    </location>
</feature>
<accession>A0A318STN3</accession>
<dbReference type="RefSeq" id="WP_110815314.1">
    <property type="nucleotide sequence ID" value="NZ_QJTE01000005.1"/>
</dbReference>
<evidence type="ECO:0000256" key="1">
    <source>
        <dbReference type="SAM" id="Phobius"/>
    </source>
</evidence>
<feature type="transmembrane region" description="Helical" evidence="1">
    <location>
        <begin position="40"/>
        <end position="58"/>
    </location>
</feature>
<keyword evidence="1" id="KW-0812">Transmembrane</keyword>
<dbReference type="Proteomes" id="UP000248311">
    <property type="component" value="Unassembled WGS sequence"/>
</dbReference>
<name>A0A318STN3_9RHOB</name>
<protein>
    <submittedName>
        <fullName evidence="3">VanZ like protein</fullName>
    </submittedName>
</protein>
<feature type="transmembrane region" description="Helical" evidence="1">
    <location>
        <begin position="166"/>
        <end position="184"/>
    </location>
</feature>
<gene>
    <name evidence="3" type="ORF">DFP88_10560</name>
</gene>
<comment type="caution">
    <text evidence="3">The sequence shown here is derived from an EMBL/GenBank/DDBJ whole genome shotgun (WGS) entry which is preliminary data.</text>
</comment>